<protein>
    <submittedName>
        <fullName evidence="2">Transmembrane protein, putative</fullName>
    </submittedName>
</protein>
<keyword evidence="5" id="KW-1185">Reference proteome</keyword>
<reference evidence="3" key="4">
    <citation type="journal article" date="2018" name="Nat. Plants">
        <title>Whole-genome landscape of Medicago truncatula symbiotic genes.</title>
        <authorList>
            <person name="Pecrix Y."/>
            <person name="Gamas P."/>
            <person name="Carrere S."/>
        </authorList>
    </citation>
    <scope>NUCLEOTIDE SEQUENCE</scope>
    <source>
        <tissue evidence="3">Leaves</tissue>
    </source>
</reference>
<gene>
    <name evidence="2" type="ordered locus">MTR_7g014700</name>
    <name evidence="3" type="ORF">MtrunA17_Chr7g0219231</name>
</gene>
<feature type="transmembrane region" description="Helical" evidence="1">
    <location>
        <begin position="12"/>
        <end position="36"/>
    </location>
</feature>
<organism evidence="2 5">
    <name type="scientific">Medicago truncatula</name>
    <name type="common">Barrel medic</name>
    <name type="synonym">Medicago tribuloides</name>
    <dbReference type="NCBI Taxonomy" id="3880"/>
    <lineage>
        <taxon>Eukaryota</taxon>
        <taxon>Viridiplantae</taxon>
        <taxon>Streptophyta</taxon>
        <taxon>Embryophyta</taxon>
        <taxon>Tracheophyta</taxon>
        <taxon>Spermatophyta</taxon>
        <taxon>Magnoliopsida</taxon>
        <taxon>eudicotyledons</taxon>
        <taxon>Gunneridae</taxon>
        <taxon>Pentapetalae</taxon>
        <taxon>rosids</taxon>
        <taxon>fabids</taxon>
        <taxon>Fabales</taxon>
        <taxon>Fabaceae</taxon>
        <taxon>Papilionoideae</taxon>
        <taxon>50 kb inversion clade</taxon>
        <taxon>NPAAA clade</taxon>
        <taxon>Hologalegina</taxon>
        <taxon>IRL clade</taxon>
        <taxon>Trifolieae</taxon>
        <taxon>Medicago</taxon>
    </lineage>
</organism>
<dbReference type="EnsemblPlants" id="AES77715">
    <property type="protein sequence ID" value="AES77715"/>
    <property type="gene ID" value="MTR_7g014700"/>
</dbReference>
<proteinExistence type="predicted"/>
<keyword evidence="1" id="KW-0472">Membrane</keyword>
<evidence type="ECO:0000313" key="2">
    <source>
        <dbReference type="EMBL" id="AES77715.1"/>
    </source>
</evidence>
<keyword evidence="1" id="KW-1133">Transmembrane helix</keyword>
<keyword evidence="1 2" id="KW-0812">Transmembrane</keyword>
<dbReference type="Gramene" id="rna38537">
    <property type="protein sequence ID" value="RHN44418.1"/>
    <property type="gene ID" value="gene38537"/>
</dbReference>
<dbReference type="Proteomes" id="UP000002051">
    <property type="component" value="Unassembled WGS sequence"/>
</dbReference>
<feature type="transmembrane region" description="Helical" evidence="1">
    <location>
        <begin position="56"/>
        <end position="76"/>
    </location>
</feature>
<evidence type="ECO:0000313" key="3">
    <source>
        <dbReference type="EMBL" id="RHN44418.1"/>
    </source>
</evidence>
<dbReference type="EMBL" id="PSQE01000007">
    <property type="protein sequence ID" value="RHN44418.1"/>
    <property type="molecule type" value="Genomic_DNA"/>
</dbReference>
<dbReference type="Proteomes" id="UP000265566">
    <property type="component" value="Chromosome 7"/>
</dbReference>
<reference evidence="2 5" key="1">
    <citation type="journal article" date="2011" name="Nature">
        <title>The Medicago genome provides insight into the evolution of rhizobial symbioses.</title>
        <authorList>
            <person name="Young N.D."/>
            <person name="Debelle F."/>
            <person name="Oldroyd G.E."/>
            <person name="Geurts R."/>
            <person name="Cannon S.B."/>
            <person name="Udvardi M.K."/>
            <person name="Benedito V.A."/>
            <person name="Mayer K.F."/>
            <person name="Gouzy J."/>
            <person name="Schoof H."/>
            <person name="Van de Peer Y."/>
            <person name="Proost S."/>
            <person name="Cook D.R."/>
            <person name="Meyers B.C."/>
            <person name="Spannagl M."/>
            <person name="Cheung F."/>
            <person name="De Mita S."/>
            <person name="Krishnakumar V."/>
            <person name="Gundlach H."/>
            <person name="Zhou S."/>
            <person name="Mudge J."/>
            <person name="Bharti A.K."/>
            <person name="Murray J.D."/>
            <person name="Naoumkina M.A."/>
            <person name="Rosen B."/>
            <person name="Silverstein K.A."/>
            <person name="Tang H."/>
            <person name="Rombauts S."/>
            <person name="Zhao P.X."/>
            <person name="Zhou P."/>
            <person name="Barbe V."/>
            <person name="Bardou P."/>
            <person name="Bechner M."/>
            <person name="Bellec A."/>
            <person name="Berger A."/>
            <person name="Berges H."/>
            <person name="Bidwell S."/>
            <person name="Bisseling T."/>
            <person name="Choisne N."/>
            <person name="Couloux A."/>
            <person name="Denny R."/>
            <person name="Deshpande S."/>
            <person name="Dai X."/>
            <person name="Doyle J.J."/>
            <person name="Dudez A.M."/>
            <person name="Farmer A.D."/>
            <person name="Fouteau S."/>
            <person name="Franken C."/>
            <person name="Gibelin C."/>
            <person name="Gish J."/>
            <person name="Goldstein S."/>
            <person name="Gonzalez A.J."/>
            <person name="Green P.J."/>
            <person name="Hallab A."/>
            <person name="Hartog M."/>
            <person name="Hua A."/>
            <person name="Humphray S.J."/>
            <person name="Jeong D.H."/>
            <person name="Jing Y."/>
            <person name="Jocker A."/>
            <person name="Kenton S.M."/>
            <person name="Kim D.J."/>
            <person name="Klee K."/>
            <person name="Lai H."/>
            <person name="Lang C."/>
            <person name="Lin S."/>
            <person name="Macmil S.L."/>
            <person name="Magdelenat G."/>
            <person name="Matthews L."/>
            <person name="McCorrison J."/>
            <person name="Monaghan E.L."/>
            <person name="Mun J.H."/>
            <person name="Najar F.Z."/>
            <person name="Nicholson C."/>
            <person name="Noirot C."/>
            <person name="O'Bleness M."/>
            <person name="Paule C.R."/>
            <person name="Poulain J."/>
            <person name="Prion F."/>
            <person name="Qin B."/>
            <person name="Qu C."/>
            <person name="Retzel E.F."/>
            <person name="Riddle C."/>
            <person name="Sallet E."/>
            <person name="Samain S."/>
            <person name="Samson N."/>
            <person name="Sanders I."/>
            <person name="Saurat O."/>
            <person name="Scarpelli C."/>
            <person name="Schiex T."/>
            <person name="Segurens B."/>
            <person name="Severin A.J."/>
            <person name="Sherrier D.J."/>
            <person name="Shi R."/>
            <person name="Sims S."/>
            <person name="Singer S.R."/>
            <person name="Sinharoy S."/>
            <person name="Sterck L."/>
            <person name="Viollet A."/>
            <person name="Wang B.B."/>
            <person name="Wang K."/>
            <person name="Wang M."/>
            <person name="Wang X."/>
            <person name="Warfsmann J."/>
            <person name="Weissenbach J."/>
            <person name="White D.D."/>
            <person name="White J.D."/>
            <person name="Wiley G.B."/>
            <person name="Wincker P."/>
            <person name="Xing Y."/>
            <person name="Yang L."/>
            <person name="Yao Z."/>
            <person name="Ying F."/>
            <person name="Zhai J."/>
            <person name="Zhou L."/>
            <person name="Zuber A."/>
            <person name="Denarie J."/>
            <person name="Dixon R.A."/>
            <person name="May G.D."/>
            <person name="Schwartz D.C."/>
            <person name="Rogers J."/>
            <person name="Quetier F."/>
            <person name="Town C.D."/>
            <person name="Roe B.A."/>
        </authorList>
    </citation>
    <scope>NUCLEOTIDE SEQUENCE [LARGE SCALE GENOMIC DNA]</scope>
    <source>
        <strain evidence="2">A17</strain>
        <strain evidence="4 5">cv. Jemalong A17</strain>
    </source>
</reference>
<dbReference type="EMBL" id="CM001223">
    <property type="protein sequence ID" value="AES77715.1"/>
    <property type="molecule type" value="Genomic_DNA"/>
</dbReference>
<sequence length="80" mass="8877">MAPPFSKSAFLLKWVIDVLVVGFMDSLMCYAIQYLGYGSSMLWVTVVFHTYVSFRLAGGCFSSAGPFSARVLVLVFRYGC</sequence>
<evidence type="ECO:0000313" key="5">
    <source>
        <dbReference type="Proteomes" id="UP000002051"/>
    </source>
</evidence>
<reference evidence="4" key="3">
    <citation type="submission" date="2015-04" db="UniProtKB">
        <authorList>
            <consortium name="EnsemblPlants"/>
        </authorList>
    </citation>
    <scope>IDENTIFICATION</scope>
    <source>
        <strain evidence="4">cv. Jemalong A17</strain>
    </source>
</reference>
<evidence type="ECO:0000313" key="4">
    <source>
        <dbReference type="EnsemblPlants" id="AES77715"/>
    </source>
</evidence>
<dbReference type="HOGENOM" id="CLU_2593442_0_0_1"/>
<dbReference type="PaxDb" id="3880-AES77715"/>
<name>G7L687_MEDTR</name>
<accession>G7L687</accession>
<dbReference type="AlphaFoldDB" id="G7L687"/>
<reference evidence="2 5" key="2">
    <citation type="journal article" date="2014" name="BMC Genomics">
        <title>An improved genome release (version Mt4.0) for the model legume Medicago truncatula.</title>
        <authorList>
            <person name="Tang H."/>
            <person name="Krishnakumar V."/>
            <person name="Bidwell S."/>
            <person name="Rosen B."/>
            <person name="Chan A."/>
            <person name="Zhou S."/>
            <person name="Gentzbittel L."/>
            <person name="Childs K.L."/>
            <person name="Yandell M."/>
            <person name="Gundlach H."/>
            <person name="Mayer K.F."/>
            <person name="Schwartz D.C."/>
            <person name="Town C.D."/>
        </authorList>
    </citation>
    <scope>GENOME REANNOTATION</scope>
    <source>
        <strain evidence="4 5">cv. Jemalong A17</strain>
    </source>
</reference>
<evidence type="ECO:0000256" key="1">
    <source>
        <dbReference type="SAM" id="Phobius"/>
    </source>
</evidence>